<gene>
    <name evidence="1" type="ORF">CEXT_772081</name>
</gene>
<keyword evidence="2" id="KW-1185">Reference proteome</keyword>
<sequence>MPLDVERIKSCTFHAPLFMSNPSRMNALHVSGAEFGSPFLLWGTVMTSNSHFGCKKHFNGSNWVIEQIASYTAAVEKQLEENIPTKEVEEEEEITSPSAMKMLRRNTIFPQKRIQPKNRKPQPCHL</sequence>
<protein>
    <submittedName>
        <fullName evidence="1">Uncharacterized protein</fullName>
    </submittedName>
</protein>
<name>A0AAV4MVM3_CAEEX</name>
<evidence type="ECO:0000313" key="2">
    <source>
        <dbReference type="Proteomes" id="UP001054945"/>
    </source>
</evidence>
<dbReference type="Proteomes" id="UP001054945">
    <property type="component" value="Unassembled WGS sequence"/>
</dbReference>
<dbReference type="AlphaFoldDB" id="A0AAV4MVM3"/>
<accession>A0AAV4MVM3</accession>
<evidence type="ECO:0000313" key="1">
    <source>
        <dbReference type="EMBL" id="GIX74984.1"/>
    </source>
</evidence>
<organism evidence="1 2">
    <name type="scientific">Caerostris extrusa</name>
    <name type="common">Bark spider</name>
    <name type="synonym">Caerostris bankana</name>
    <dbReference type="NCBI Taxonomy" id="172846"/>
    <lineage>
        <taxon>Eukaryota</taxon>
        <taxon>Metazoa</taxon>
        <taxon>Ecdysozoa</taxon>
        <taxon>Arthropoda</taxon>
        <taxon>Chelicerata</taxon>
        <taxon>Arachnida</taxon>
        <taxon>Araneae</taxon>
        <taxon>Araneomorphae</taxon>
        <taxon>Entelegynae</taxon>
        <taxon>Araneoidea</taxon>
        <taxon>Araneidae</taxon>
        <taxon>Caerostris</taxon>
    </lineage>
</organism>
<dbReference type="EMBL" id="BPLR01002546">
    <property type="protein sequence ID" value="GIX74984.1"/>
    <property type="molecule type" value="Genomic_DNA"/>
</dbReference>
<comment type="caution">
    <text evidence="1">The sequence shown here is derived from an EMBL/GenBank/DDBJ whole genome shotgun (WGS) entry which is preliminary data.</text>
</comment>
<proteinExistence type="predicted"/>
<reference evidence="1 2" key="1">
    <citation type="submission" date="2021-06" db="EMBL/GenBank/DDBJ databases">
        <title>Caerostris extrusa draft genome.</title>
        <authorList>
            <person name="Kono N."/>
            <person name="Arakawa K."/>
        </authorList>
    </citation>
    <scope>NUCLEOTIDE SEQUENCE [LARGE SCALE GENOMIC DNA]</scope>
</reference>